<dbReference type="EMBL" id="CP008944">
    <property type="protein sequence ID" value="AIG63554.1"/>
    <property type="molecule type" value="Genomic_DNA"/>
</dbReference>
<keyword evidence="1" id="KW-0812">Transmembrane</keyword>
<organism evidence="2 3">
    <name type="scientific">Corynebacterium atypicum</name>
    <dbReference type="NCBI Taxonomy" id="191610"/>
    <lineage>
        <taxon>Bacteria</taxon>
        <taxon>Bacillati</taxon>
        <taxon>Actinomycetota</taxon>
        <taxon>Actinomycetes</taxon>
        <taxon>Mycobacteriales</taxon>
        <taxon>Corynebacteriaceae</taxon>
        <taxon>Corynebacterium</taxon>
    </lineage>
</organism>
<reference evidence="2 3" key="1">
    <citation type="submission" date="2014-07" db="EMBL/GenBank/DDBJ databases">
        <title>Complete genome sequence of Corynebacterium atypicum DSM 44849: identifiction of the mycolic acid biosynthesis genes.</title>
        <authorList>
            <person name="Tippelt A."/>
            <person name="Mollmann S."/>
            <person name="Albersmeier A."/>
            <person name="Jaenicke S."/>
            <person name="Ruckert C."/>
            <person name="Tauch A."/>
        </authorList>
    </citation>
    <scope>NUCLEOTIDE SEQUENCE [LARGE SCALE GENOMIC DNA]</scope>
    <source>
        <strain evidence="2 3">R2070</strain>
    </source>
</reference>
<keyword evidence="1" id="KW-0472">Membrane</keyword>
<keyword evidence="3" id="KW-1185">Reference proteome</keyword>
<dbReference type="Proteomes" id="UP000028504">
    <property type="component" value="Chromosome"/>
</dbReference>
<dbReference type="RefSeq" id="WP_038604247.1">
    <property type="nucleotide sequence ID" value="NZ_CP008944.1"/>
</dbReference>
<proteinExistence type="predicted"/>
<dbReference type="NCBIfam" id="TIGR03816">
    <property type="entry name" value="tadE_like_DECH"/>
    <property type="match status" value="1"/>
</dbReference>
<evidence type="ECO:0000313" key="3">
    <source>
        <dbReference type="Proteomes" id="UP000028504"/>
    </source>
</evidence>
<gene>
    <name evidence="2" type="ORF">CATYP_01390</name>
</gene>
<dbReference type="InterPro" id="IPR021202">
    <property type="entry name" value="Rv3654c-like"/>
</dbReference>
<name>A0ABN4DED6_9CORY</name>
<accession>A0ABN4DED6</accession>
<evidence type="ECO:0008006" key="4">
    <source>
        <dbReference type="Google" id="ProtNLM"/>
    </source>
</evidence>
<keyword evidence="1" id="KW-1133">Transmembrane helix</keyword>
<protein>
    <recommendedName>
        <fullName evidence="4">TadE-like protein</fullName>
    </recommendedName>
</protein>
<sequence length="107" mass="10656">MMRPPGNDAGFTTVLAAFLVAGLVSLTVIVAGAATLVVGSHRAQVAADMAAVAGASELARGGDACTAAAETARHNDSRLDRCAVDERDVVVAAVVAKRTATARAGPL</sequence>
<feature type="transmembrane region" description="Helical" evidence="1">
    <location>
        <begin position="12"/>
        <end position="39"/>
    </location>
</feature>
<evidence type="ECO:0000313" key="2">
    <source>
        <dbReference type="EMBL" id="AIG63554.1"/>
    </source>
</evidence>
<evidence type="ECO:0000256" key="1">
    <source>
        <dbReference type="SAM" id="Phobius"/>
    </source>
</evidence>